<accession>A0A9K3PUB9</accession>
<feature type="compositionally biased region" description="Basic and acidic residues" evidence="1">
    <location>
        <begin position="33"/>
        <end position="42"/>
    </location>
</feature>
<sequence>MYPWKEEKKPKGEPSSTERHPGAVYTTTTATTSERKTHEKIVVSRGIDLTDVDRPERLKNTNPTKNDSFVANPTPPSYVSRREARRQAAEHDVSQEMMLYDDKDEGSNNGGNESKNYPGAVSVPGMYSQSNQGVQRNTQHTRHSESYSITDVTSVISADETQAEAIVAAQLVEDMEKQDRAKIRQEIFNEAEQAEVVDVKRQKRFFLWLTCLCVLVLAGIGVGVAFLVMTRTVELNNSICGNSAPLSLGDTISGSVGNADVSQIRTCGPTQPNGDVRGRWFIVIGDGSSVTASTCGRTNFDSQISIYNGNSCATMTCVAFNDDNPSCCASGDDTCNGNAAAVTISTIVDEKYYVFVHGTNVSSDATFELQLSSSSAGTTRNLSCGTAIDNIIFLGDNNIQGSTEFATFNELPLCSTVQNNGAGVWYQMSGTGDVMATSTCDSTGTLDDAQVSVFEGECASLQCVEGNNVACGESKSTFSWQSVLGTTYYIYVHSSSSQKGTFDVQLKSIGTQLDYDQQCLEESQDFYNSGLQTELKAITQSMIDGNLTTACRTMPDYTVLCVIDALNGMENDVDTVCRGLGGRYIIKYFTLNCESQEFEVSLKLRFTNYPDCASFLCSDEWIDDSLRKIANQLIPILERSARITCELGDLSWADGVQ</sequence>
<dbReference type="Proteomes" id="UP000693970">
    <property type="component" value="Unassembled WGS sequence"/>
</dbReference>
<evidence type="ECO:0000256" key="2">
    <source>
        <dbReference type="SAM" id="Phobius"/>
    </source>
</evidence>
<keyword evidence="2" id="KW-0812">Transmembrane</keyword>
<evidence type="ECO:0000313" key="3">
    <source>
        <dbReference type="EMBL" id="KAG7339240.1"/>
    </source>
</evidence>
<comment type="caution">
    <text evidence="4">The sequence shown here is derived from an EMBL/GenBank/DDBJ whole genome shotgun (WGS) entry which is preliminary data.</text>
</comment>
<proteinExistence type="predicted"/>
<dbReference type="EMBL" id="JAGRRH010000015">
    <property type="protein sequence ID" value="KAG7357434.1"/>
    <property type="molecule type" value="Genomic_DNA"/>
</dbReference>
<feature type="compositionally biased region" description="Polar residues" evidence="1">
    <location>
        <begin position="127"/>
        <end position="138"/>
    </location>
</feature>
<reference evidence="4" key="2">
    <citation type="submission" date="2021-04" db="EMBL/GenBank/DDBJ databases">
        <authorList>
            <person name="Podell S."/>
        </authorList>
    </citation>
    <scope>NUCLEOTIDE SEQUENCE</scope>
    <source>
        <strain evidence="4">Hildebrandi</strain>
    </source>
</reference>
<feature type="compositionally biased region" description="Polar residues" evidence="1">
    <location>
        <begin position="60"/>
        <end position="71"/>
    </location>
</feature>
<dbReference type="AlphaFoldDB" id="A0A9K3PUB9"/>
<feature type="transmembrane region" description="Helical" evidence="2">
    <location>
        <begin position="205"/>
        <end position="229"/>
    </location>
</feature>
<gene>
    <name evidence="4" type="ORF">IV203_002122</name>
    <name evidence="3" type="ORF">IV203_002446</name>
</gene>
<name>A0A9K3PUB9_9STRA</name>
<keyword evidence="5" id="KW-1185">Reference proteome</keyword>
<evidence type="ECO:0000313" key="5">
    <source>
        <dbReference type="Proteomes" id="UP000693970"/>
    </source>
</evidence>
<dbReference type="EMBL" id="JAGRRH010000038">
    <property type="protein sequence ID" value="KAG7339240.1"/>
    <property type="molecule type" value="Genomic_DNA"/>
</dbReference>
<keyword evidence="2" id="KW-1133">Transmembrane helix</keyword>
<feature type="region of interest" description="Disordered" evidence="1">
    <location>
        <begin position="1"/>
        <end position="146"/>
    </location>
</feature>
<feature type="compositionally biased region" description="Basic and acidic residues" evidence="1">
    <location>
        <begin position="80"/>
        <end position="94"/>
    </location>
</feature>
<keyword evidence="2" id="KW-0472">Membrane</keyword>
<evidence type="ECO:0000256" key="1">
    <source>
        <dbReference type="SAM" id="MobiDB-lite"/>
    </source>
</evidence>
<reference evidence="4" key="1">
    <citation type="journal article" date="2021" name="Sci. Rep.">
        <title>Diploid genomic architecture of Nitzschia inconspicua, an elite biomass production diatom.</title>
        <authorList>
            <person name="Oliver A."/>
            <person name="Podell S."/>
            <person name="Pinowska A."/>
            <person name="Traller J.C."/>
            <person name="Smith S.R."/>
            <person name="McClure R."/>
            <person name="Beliaev A."/>
            <person name="Bohutskyi P."/>
            <person name="Hill E.A."/>
            <person name="Rabines A."/>
            <person name="Zheng H."/>
            <person name="Allen L.Z."/>
            <person name="Kuo A."/>
            <person name="Grigoriev I.V."/>
            <person name="Allen A.E."/>
            <person name="Hazlebeck D."/>
            <person name="Allen E.E."/>
        </authorList>
    </citation>
    <scope>NUCLEOTIDE SEQUENCE</scope>
    <source>
        <strain evidence="4">Hildebrandi</strain>
    </source>
</reference>
<protein>
    <submittedName>
        <fullName evidence="4">Uncharacterized protein</fullName>
    </submittedName>
</protein>
<evidence type="ECO:0000313" key="4">
    <source>
        <dbReference type="EMBL" id="KAG7357434.1"/>
    </source>
</evidence>
<feature type="compositionally biased region" description="Basic and acidic residues" evidence="1">
    <location>
        <begin position="1"/>
        <end position="21"/>
    </location>
</feature>
<organism evidence="4 5">
    <name type="scientific">Nitzschia inconspicua</name>
    <dbReference type="NCBI Taxonomy" id="303405"/>
    <lineage>
        <taxon>Eukaryota</taxon>
        <taxon>Sar</taxon>
        <taxon>Stramenopiles</taxon>
        <taxon>Ochrophyta</taxon>
        <taxon>Bacillariophyta</taxon>
        <taxon>Bacillariophyceae</taxon>
        <taxon>Bacillariophycidae</taxon>
        <taxon>Bacillariales</taxon>
        <taxon>Bacillariaceae</taxon>
        <taxon>Nitzschia</taxon>
    </lineage>
</organism>